<dbReference type="InterPro" id="IPR013389">
    <property type="entry name" value="CRISPR-assoc_prot_Cas8b"/>
</dbReference>
<dbReference type="AlphaFoldDB" id="A0A7J3SKJ1"/>
<proteinExistence type="predicted"/>
<protein>
    <submittedName>
        <fullName evidence="1">Type I-B CRISPR-associated protein Cas8b/Csh1</fullName>
    </submittedName>
</protein>
<dbReference type="InterPro" id="IPR013420">
    <property type="entry name" value="CRISPR-assoc_prot_Cas8b/Csh1_C"/>
</dbReference>
<dbReference type="EMBL" id="DTLS01000064">
    <property type="protein sequence ID" value="HGZ60027.1"/>
    <property type="molecule type" value="Genomic_DNA"/>
</dbReference>
<reference evidence="1" key="1">
    <citation type="journal article" date="2020" name="mSystems">
        <title>Genome- and Community-Level Interaction Insights into Carbon Utilization and Element Cycling Functions of Hydrothermarchaeota in Hydrothermal Sediment.</title>
        <authorList>
            <person name="Zhou Z."/>
            <person name="Liu Y."/>
            <person name="Xu W."/>
            <person name="Pan J."/>
            <person name="Luo Z.H."/>
            <person name="Li M."/>
        </authorList>
    </citation>
    <scope>NUCLEOTIDE SEQUENCE [LARGE SCALE GENOMIC DNA]</scope>
    <source>
        <strain evidence="1">SpSt-885</strain>
    </source>
</reference>
<organism evidence="1">
    <name type="scientific">Fervidicoccus fontis</name>
    <dbReference type="NCBI Taxonomy" id="683846"/>
    <lineage>
        <taxon>Archaea</taxon>
        <taxon>Thermoproteota</taxon>
        <taxon>Thermoprotei</taxon>
        <taxon>Fervidicoccales</taxon>
        <taxon>Fervidicoccaceae</taxon>
        <taxon>Fervidicoccus</taxon>
    </lineage>
</organism>
<dbReference type="NCBIfam" id="TIGR02591">
    <property type="entry name" value="cas_Csh1"/>
    <property type="match status" value="1"/>
</dbReference>
<gene>
    <name evidence="1" type="primary">cas8b</name>
    <name evidence="1" type="ORF">ENW83_02320</name>
</gene>
<sequence>MLRSIAKIGECVRVKEELPIKGVKEGLLAKIIFDIDNGLLDCDPYITCDEERAKEFLWIGNARGQDRQVRLTTDNPKYLLDYKKKHKWGIGCVIEYIDDANLHGDEDVEKVYRLLMEVKEKFFTANEDLVLRLEKVCREKGVDIRKITLYTMSVKAHGVLVDVAKERGYRKVLSYALSYGKTLKYPTGYGKCYVCGREGEVLSNPDYPKGTILGMYVIDKVGFLSGMSRSTESMIRTHSICIECKKNLEAGVNFVNTNLSNRIGDITVWIIPTIISEQLSLELLNHIADICQKTFERAKTRLGLTSIEEMEKELDRFLKLRGFPYAVNLVFGQPRQSQFLYHGALQDVPIMKFIEIGKVSEKLAEIMSQYLVIDWTIGLDRIYNIFPLRKIKGEVKPKPFIQLMETILTGSYYPREQIIKAALSLAKIHRFKNYAGYNIREDGRKDSDLKLSEDILLYNLLHKFLIELGVWTMEGYKGLPVLNGVSKDIVDFCREQGYSEHQVGLFLLGVLVGKIGREQYKKGDKKKAILDKIDFDGMSSEKIKWLFNIVLEGLRNYRILEFNEAIYANAKLLIDKNIEKLINPLDNTFYVLSGYAYATLKSVAGGEA</sequence>
<evidence type="ECO:0000313" key="1">
    <source>
        <dbReference type="EMBL" id="HGZ60027.1"/>
    </source>
</evidence>
<accession>A0A7J3SKJ1</accession>
<name>A0A7J3SKJ1_9CREN</name>
<dbReference type="Pfam" id="PF09484">
    <property type="entry name" value="Cas_TM1802"/>
    <property type="match status" value="1"/>
</dbReference>
<comment type="caution">
    <text evidence="1">The sequence shown here is derived from an EMBL/GenBank/DDBJ whole genome shotgun (WGS) entry which is preliminary data.</text>
</comment>